<dbReference type="GO" id="GO:0016020">
    <property type="term" value="C:membrane"/>
    <property type="evidence" value="ECO:0007669"/>
    <property type="project" value="UniProtKB-SubCell"/>
</dbReference>
<evidence type="ECO:0000313" key="9">
    <source>
        <dbReference type="Proteomes" id="UP000247498"/>
    </source>
</evidence>
<dbReference type="InParanoid" id="A0A2V0NS76"/>
<dbReference type="InterPro" id="IPR018247">
    <property type="entry name" value="EF_Hand_1_Ca_BS"/>
</dbReference>
<keyword evidence="3 6" id="KW-1133">Transmembrane helix</keyword>
<evidence type="ECO:0000256" key="2">
    <source>
        <dbReference type="ARBA" id="ARBA00022692"/>
    </source>
</evidence>
<feature type="compositionally biased region" description="Low complexity" evidence="5">
    <location>
        <begin position="684"/>
        <end position="694"/>
    </location>
</feature>
<comment type="subcellular location">
    <subcellularLocation>
        <location evidence="1">Membrane</location>
        <topology evidence="1">Multi-pass membrane protein</topology>
    </subcellularLocation>
</comment>
<evidence type="ECO:0000256" key="1">
    <source>
        <dbReference type="ARBA" id="ARBA00004141"/>
    </source>
</evidence>
<proteinExistence type="predicted"/>
<evidence type="ECO:0000256" key="6">
    <source>
        <dbReference type="SAM" id="Phobius"/>
    </source>
</evidence>
<feature type="transmembrane region" description="Helical" evidence="6">
    <location>
        <begin position="277"/>
        <end position="297"/>
    </location>
</feature>
<dbReference type="PROSITE" id="PS00018">
    <property type="entry name" value="EF_HAND_1"/>
    <property type="match status" value="1"/>
</dbReference>
<dbReference type="PROSITE" id="PS50850">
    <property type="entry name" value="MFS"/>
    <property type="match status" value="1"/>
</dbReference>
<dbReference type="GO" id="GO:0022857">
    <property type="term" value="F:transmembrane transporter activity"/>
    <property type="evidence" value="ECO:0007669"/>
    <property type="project" value="InterPro"/>
</dbReference>
<evidence type="ECO:0000256" key="3">
    <source>
        <dbReference type="ARBA" id="ARBA00022989"/>
    </source>
</evidence>
<keyword evidence="2 6" id="KW-0812">Transmembrane</keyword>
<feature type="region of interest" description="Disordered" evidence="5">
    <location>
        <begin position="662"/>
        <end position="714"/>
    </location>
</feature>
<dbReference type="AlphaFoldDB" id="A0A2V0NS76"/>
<dbReference type="EMBL" id="BDRX01000010">
    <property type="protein sequence ID" value="GBF89512.1"/>
    <property type="molecule type" value="Genomic_DNA"/>
</dbReference>
<evidence type="ECO:0000259" key="7">
    <source>
        <dbReference type="PROSITE" id="PS50850"/>
    </source>
</evidence>
<comment type="caution">
    <text evidence="8">The sequence shown here is derived from an EMBL/GenBank/DDBJ whole genome shotgun (WGS) entry which is preliminary data.</text>
</comment>
<keyword evidence="9" id="KW-1185">Reference proteome</keyword>
<dbReference type="InterPro" id="IPR005828">
    <property type="entry name" value="MFS_sugar_transport-like"/>
</dbReference>
<dbReference type="Gene3D" id="1.20.1250.20">
    <property type="entry name" value="MFS general substrate transporter like domains"/>
    <property type="match status" value="1"/>
</dbReference>
<dbReference type="Proteomes" id="UP000247498">
    <property type="component" value="Unassembled WGS sequence"/>
</dbReference>
<name>A0A2V0NS76_9CHLO</name>
<keyword evidence="4 6" id="KW-0472">Membrane</keyword>
<organism evidence="8 9">
    <name type="scientific">Raphidocelis subcapitata</name>
    <dbReference type="NCBI Taxonomy" id="307507"/>
    <lineage>
        <taxon>Eukaryota</taxon>
        <taxon>Viridiplantae</taxon>
        <taxon>Chlorophyta</taxon>
        <taxon>core chlorophytes</taxon>
        <taxon>Chlorophyceae</taxon>
        <taxon>CS clade</taxon>
        <taxon>Sphaeropleales</taxon>
        <taxon>Selenastraceae</taxon>
        <taxon>Raphidocelis</taxon>
    </lineage>
</organism>
<dbReference type="PANTHER" id="PTHR24064">
    <property type="entry name" value="SOLUTE CARRIER FAMILY 22 MEMBER"/>
    <property type="match status" value="1"/>
</dbReference>
<feature type="compositionally biased region" description="Polar residues" evidence="5">
    <location>
        <begin position="13"/>
        <end position="24"/>
    </location>
</feature>
<reference evidence="8 9" key="1">
    <citation type="journal article" date="2018" name="Sci. Rep.">
        <title>Raphidocelis subcapitata (=Pseudokirchneriella subcapitata) provides an insight into genome evolution and environmental adaptations in the Sphaeropleales.</title>
        <authorList>
            <person name="Suzuki S."/>
            <person name="Yamaguchi H."/>
            <person name="Nakajima N."/>
            <person name="Kawachi M."/>
        </authorList>
    </citation>
    <scope>NUCLEOTIDE SEQUENCE [LARGE SCALE GENOMIC DNA]</scope>
    <source>
        <strain evidence="8 9">NIES-35</strain>
    </source>
</reference>
<dbReference type="STRING" id="307507.A0A2V0NS76"/>
<evidence type="ECO:0000313" key="8">
    <source>
        <dbReference type="EMBL" id="GBF89512.1"/>
    </source>
</evidence>
<feature type="transmembrane region" description="Helical" evidence="6">
    <location>
        <begin position="192"/>
        <end position="214"/>
    </location>
</feature>
<dbReference type="OrthoDB" id="548097at2759"/>
<dbReference type="InterPro" id="IPR020846">
    <property type="entry name" value="MFS_dom"/>
</dbReference>
<dbReference type="InterPro" id="IPR036259">
    <property type="entry name" value="MFS_trans_sf"/>
</dbReference>
<feature type="domain" description="Major facilitator superfamily (MFS) profile" evidence="7">
    <location>
        <begin position="89"/>
        <end position="552"/>
    </location>
</feature>
<feature type="transmembrane region" description="Helical" evidence="6">
    <location>
        <begin position="531"/>
        <end position="548"/>
    </location>
</feature>
<evidence type="ECO:0000256" key="4">
    <source>
        <dbReference type="ARBA" id="ARBA00023136"/>
    </source>
</evidence>
<feature type="region of interest" description="Disordered" evidence="5">
    <location>
        <begin position="1"/>
        <end position="28"/>
    </location>
</feature>
<feature type="transmembrane region" description="Helical" evidence="6">
    <location>
        <begin position="440"/>
        <end position="460"/>
    </location>
</feature>
<dbReference type="SUPFAM" id="SSF103473">
    <property type="entry name" value="MFS general substrate transporter"/>
    <property type="match status" value="1"/>
</dbReference>
<feature type="transmembrane region" description="Helical" evidence="6">
    <location>
        <begin position="414"/>
        <end position="433"/>
    </location>
</feature>
<gene>
    <name evidence="8" type="ORF">Rsub_02084</name>
</gene>
<sequence>MGLIAGSPARPGSPNTRQKGQSSHEGGARAFGAADRAAAGTAANAAAAAAATGAVADVCELDDALTRHVGELGPGQMLTLVAASLSWISLAVAALAMAFLSADPVRARAFACTDAADGECAAALAAADAAAFCRMRPGQYALEKRFSAVAEFGLLCGESWRAALANSAFFVGIWAGSSPFGWLSDARGRRTCLLVSNAATALTCLLCAAAPGYWSYLGARTAVGFAAAGLPIGAYLQATESVGPSRRGVAGLVSQLIYHPGEWLLPALAGGLRDWRMLNVAIAAVAALAAAAAAAVWESPRWLLTQGRGREAEAAVRWLAALNGRELPQGVRLVAGGAGGADGGGNGRGGSSCGDGGAAAAVQPQQGDWRLLFSHPLLRRALLVSSGLAGAAAVVFYAAALATDALEGYSIERAFFVTSLAEVPAYILGVAAIDTIGRRPTLLAFFWLSAASSLGCALAGPGPLQVALATVNRGVISAAWGSSYVVTGETVITPLRASALSVSNQVARLGGVAAPAVPFLAALLARPALPFLVMGAASLAASAGVLLLPETRGRPQVDTTEQLEALYGNTACSSGGGGGGESSGGGSSWGLAFRGRGSGAAYKQLPVAEAAAAAPPPKAAPSWLGSASLDAPPRRAADQAARGVLRGAPSLGRGGSSGAVWGSFTSDWGDGPAAAGAGAGAGAGAPPAVASGPGRPDDDGGGCLEMEELGGARV</sequence>
<evidence type="ECO:0000256" key="5">
    <source>
        <dbReference type="SAM" id="MobiDB-lite"/>
    </source>
</evidence>
<feature type="transmembrane region" description="Helical" evidence="6">
    <location>
        <begin position="381"/>
        <end position="402"/>
    </location>
</feature>
<feature type="region of interest" description="Disordered" evidence="5">
    <location>
        <begin position="613"/>
        <end position="641"/>
    </location>
</feature>
<dbReference type="Pfam" id="PF00083">
    <property type="entry name" value="Sugar_tr"/>
    <property type="match status" value="1"/>
</dbReference>
<feature type="transmembrane region" description="Helical" evidence="6">
    <location>
        <begin position="77"/>
        <end position="100"/>
    </location>
</feature>
<accession>A0A2V0NS76</accession>
<protein>
    <recommendedName>
        <fullName evidence="7">Major facilitator superfamily (MFS) profile domain-containing protein</fullName>
    </recommendedName>
</protein>